<feature type="compositionally biased region" description="Low complexity" evidence="7">
    <location>
        <begin position="118"/>
        <end position="134"/>
    </location>
</feature>
<dbReference type="AlphaFoldDB" id="A0A1L8CJJ8"/>
<dbReference type="PIRSF" id="PIRSF039090">
    <property type="entry name" value="Flis"/>
    <property type="match status" value="1"/>
</dbReference>
<dbReference type="EMBL" id="BDFD01000001">
    <property type="protein sequence ID" value="GAV19094.1"/>
    <property type="molecule type" value="Genomic_DNA"/>
</dbReference>
<keyword evidence="9" id="KW-1185">Reference proteome</keyword>
<keyword evidence="5" id="KW-0143">Chaperone</keyword>
<reference evidence="8 9" key="1">
    <citation type="journal article" date="2017" name="Arch. Microbiol.">
        <title>Mariprofundus micogutta sp. nov., a novel iron-oxidizing zetaproteobacterium isolated from a deep-sea hydrothermal field at the Bayonnaise knoll of the Izu-Ogasawara arc, and a description of Mariprofundales ord. nov. and Zetaproteobacteria classis nov.</title>
        <authorList>
            <person name="Makita H."/>
            <person name="Tanaka E."/>
            <person name="Mitsunobu S."/>
            <person name="Miyazaki M."/>
            <person name="Nunoura T."/>
            <person name="Uematsu K."/>
            <person name="Takaki Y."/>
            <person name="Nishi S."/>
            <person name="Shimamura S."/>
            <person name="Takai K."/>
        </authorList>
    </citation>
    <scope>NUCLEOTIDE SEQUENCE [LARGE SCALE GENOMIC DNA]</scope>
    <source>
        <strain evidence="8 9">ET2</strain>
    </source>
</reference>
<evidence type="ECO:0000256" key="1">
    <source>
        <dbReference type="ARBA" id="ARBA00004514"/>
    </source>
</evidence>
<evidence type="ECO:0000256" key="2">
    <source>
        <dbReference type="ARBA" id="ARBA00008787"/>
    </source>
</evidence>
<gene>
    <name evidence="8" type="ORF">MMIC_P0023</name>
</gene>
<dbReference type="STRING" id="1921010.MMIC_P0023"/>
<dbReference type="NCBIfam" id="TIGR00208">
    <property type="entry name" value="fliS"/>
    <property type="match status" value="1"/>
</dbReference>
<evidence type="ECO:0000256" key="4">
    <source>
        <dbReference type="ARBA" id="ARBA00022795"/>
    </source>
</evidence>
<dbReference type="RefSeq" id="WP_072658300.1">
    <property type="nucleotide sequence ID" value="NZ_BDFD01000001.1"/>
</dbReference>
<feature type="compositionally biased region" description="Polar residues" evidence="7">
    <location>
        <begin position="135"/>
        <end position="147"/>
    </location>
</feature>
<dbReference type="OrthoDB" id="5294431at2"/>
<protein>
    <recommendedName>
        <fullName evidence="6">Flagellar secretion chaperone FliS</fullName>
    </recommendedName>
</protein>
<dbReference type="GO" id="GO:0071973">
    <property type="term" value="P:bacterial-type flagellum-dependent cell motility"/>
    <property type="evidence" value="ECO:0007669"/>
    <property type="project" value="TreeGrafter"/>
</dbReference>
<dbReference type="InterPro" id="IPR036584">
    <property type="entry name" value="FliS_sf"/>
</dbReference>
<feature type="region of interest" description="Disordered" evidence="7">
    <location>
        <begin position="118"/>
        <end position="147"/>
    </location>
</feature>
<keyword evidence="8" id="KW-0969">Cilium</keyword>
<dbReference type="PANTHER" id="PTHR34773">
    <property type="entry name" value="FLAGELLAR SECRETION CHAPERONE FLIS"/>
    <property type="match status" value="1"/>
</dbReference>
<dbReference type="GO" id="GO:0044780">
    <property type="term" value="P:bacterial-type flagellum assembly"/>
    <property type="evidence" value="ECO:0007669"/>
    <property type="project" value="InterPro"/>
</dbReference>
<organism evidence="8 9">
    <name type="scientific">Mariprofundus micogutta</name>
    <dbReference type="NCBI Taxonomy" id="1921010"/>
    <lineage>
        <taxon>Bacteria</taxon>
        <taxon>Pseudomonadati</taxon>
        <taxon>Pseudomonadota</taxon>
        <taxon>Candidatius Mariprofundia</taxon>
        <taxon>Mariprofundales</taxon>
        <taxon>Mariprofundaceae</taxon>
        <taxon>Mariprofundus</taxon>
    </lineage>
</organism>
<dbReference type="SUPFAM" id="SSF101116">
    <property type="entry name" value="Flagellar export chaperone FliS"/>
    <property type="match status" value="1"/>
</dbReference>
<evidence type="ECO:0000256" key="3">
    <source>
        <dbReference type="ARBA" id="ARBA00022490"/>
    </source>
</evidence>
<evidence type="ECO:0000256" key="7">
    <source>
        <dbReference type="SAM" id="MobiDB-lite"/>
    </source>
</evidence>
<keyword evidence="4 6" id="KW-1005">Bacterial flagellum biogenesis</keyword>
<dbReference type="InterPro" id="IPR003713">
    <property type="entry name" value="FliS"/>
</dbReference>
<evidence type="ECO:0000256" key="5">
    <source>
        <dbReference type="ARBA" id="ARBA00023186"/>
    </source>
</evidence>
<keyword evidence="8" id="KW-0282">Flagellum</keyword>
<dbReference type="CDD" id="cd16098">
    <property type="entry name" value="FliS"/>
    <property type="match status" value="1"/>
</dbReference>
<dbReference type="Pfam" id="PF02561">
    <property type="entry name" value="FliS"/>
    <property type="match status" value="1"/>
</dbReference>
<dbReference type="GO" id="GO:0005829">
    <property type="term" value="C:cytosol"/>
    <property type="evidence" value="ECO:0007669"/>
    <property type="project" value="UniProtKB-SubCell"/>
</dbReference>
<accession>A0A1L8CJJ8</accession>
<keyword evidence="8" id="KW-0966">Cell projection</keyword>
<name>A0A1L8CJJ8_9PROT</name>
<dbReference type="PANTHER" id="PTHR34773:SF1">
    <property type="entry name" value="FLAGELLAR SECRETION CHAPERONE FLIS"/>
    <property type="match status" value="1"/>
</dbReference>
<comment type="similarity">
    <text evidence="2 6">Belongs to the FliS family.</text>
</comment>
<proteinExistence type="inferred from homology"/>
<keyword evidence="3 6" id="KW-0963">Cytoplasm</keyword>
<sequence>MTGYQSYQGNQIEGAGPLGLILLTYDALYKSLGRAKLSIENSDYYSEAEHTGRALEAVIELTTSLNMDAGGEVARNLANLYSYMTTRLTENMCQQSTDGIDEVMQLVATLREGWESLNQNQQKKSVSQPSQPRSHSQLQTASLAYAA</sequence>
<comment type="subcellular location">
    <subcellularLocation>
        <location evidence="1 6">Cytoplasm</location>
        <location evidence="1 6">Cytosol</location>
    </subcellularLocation>
</comment>
<evidence type="ECO:0000313" key="8">
    <source>
        <dbReference type="EMBL" id="GAV19094.1"/>
    </source>
</evidence>
<evidence type="ECO:0000256" key="6">
    <source>
        <dbReference type="PIRNR" id="PIRNR039090"/>
    </source>
</evidence>
<comment type="caution">
    <text evidence="8">The sequence shown here is derived from an EMBL/GenBank/DDBJ whole genome shotgun (WGS) entry which is preliminary data.</text>
</comment>
<evidence type="ECO:0000313" key="9">
    <source>
        <dbReference type="Proteomes" id="UP000231632"/>
    </source>
</evidence>
<dbReference type="Proteomes" id="UP000231632">
    <property type="component" value="Unassembled WGS sequence"/>
</dbReference>
<dbReference type="Gene3D" id="1.20.120.340">
    <property type="entry name" value="Flagellar protein FliS"/>
    <property type="match status" value="1"/>
</dbReference>